<evidence type="ECO:0000256" key="1">
    <source>
        <dbReference type="SAM" id="Phobius"/>
    </source>
</evidence>
<dbReference type="AlphaFoldDB" id="A0A2T0BEP0"/>
<reference evidence="5 6" key="1">
    <citation type="submission" date="2018-03" db="EMBL/GenBank/DDBJ databases">
        <title>Genome sequence of Clostridium vincentii DSM 10228.</title>
        <authorList>
            <person name="Poehlein A."/>
            <person name="Daniel R."/>
        </authorList>
    </citation>
    <scope>NUCLEOTIDE SEQUENCE [LARGE SCALE GENOMIC DNA]</scope>
    <source>
        <strain evidence="5 6">DSM 10228</strain>
    </source>
</reference>
<evidence type="ECO:0000259" key="3">
    <source>
        <dbReference type="Pfam" id="PF09972"/>
    </source>
</evidence>
<dbReference type="RefSeq" id="WP_106059841.1">
    <property type="nucleotide sequence ID" value="NZ_PVXQ01000017.1"/>
</dbReference>
<evidence type="ECO:0000256" key="2">
    <source>
        <dbReference type="SAM" id="SignalP"/>
    </source>
</evidence>
<evidence type="ECO:0008006" key="7">
    <source>
        <dbReference type="Google" id="ProtNLM"/>
    </source>
</evidence>
<keyword evidence="1" id="KW-0812">Transmembrane</keyword>
<dbReference type="Proteomes" id="UP000239471">
    <property type="component" value="Unassembled WGS sequence"/>
</dbReference>
<feature type="signal peptide" evidence="2">
    <location>
        <begin position="1"/>
        <end position="22"/>
    </location>
</feature>
<accession>A0A2T0BEP0</accession>
<feature type="domain" description="DUF2207" evidence="3">
    <location>
        <begin position="28"/>
        <end position="195"/>
    </location>
</feature>
<feature type="chain" id="PRO_5015511235" description="DUF2207 domain-containing protein" evidence="2">
    <location>
        <begin position="23"/>
        <end position="540"/>
    </location>
</feature>
<comment type="caution">
    <text evidence="5">The sequence shown here is derived from an EMBL/GenBank/DDBJ whole genome shotgun (WGS) entry which is preliminary data.</text>
</comment>
<evidence type="ECO:0000313" key="6">
    <source>
        <dbReference type="Proteomes" id="UP000239471"/>
    </source>
</evidence>
<gene>
    <name evidence="5" type="ORF">CLVI_18670</name>
</gene>
<evidence type="ECO:0000259" key="4">
    <source>
        <dbReference type="Pfam" id="PF20990"/>
    </source>
</evidence>
<keyword evidence="1" id="KW-0472">Membrane</keyword>
<proteinExistence type="predicted"/>
<sequence>MKKIITVILMLFLIIPAYNVSASTGTYSIDEVNIDATINKDGTIDVVESSIYNFDGSFNGITRDLKLGSDNSYDINEVKVVDSNGKEYIATNSDSEEDNNYQIIKDSDKTQIKLFSKSNKEPKTFIIKYRINNALRSYEGKDILNWNFYTVENVDEISKGTLTIGLNNQSISPENSSYEIFMDGDWNTEYKNNKIFLEFGNLTSILGVKATLPKDYFTTTFKTATEDEMNVNFDKGSKTGILIAGIGFIIAIIVAAFIVIKLVIRSKKVKKYRSLYTFNIDNHYDSPPMDISPALVSLIYNEGKVGENMISATLFYLANKGYFTISEKQLDLSNKSKNDLVFKFNSSMDYPKEEHLKFLINWFMGYGQEEQFSLGEIAKSLKNTDIAMEHTKKEEQWKKILKKDGHILNMFIKIGYKEELTNEFYNERFKWISYKSFIQKNIVTISEVLTSEESGDILNYASVLEVDKLKLENFAERLSKLALKNSFNQGNNYCNFTFYPLFFMNMSTINNNVSSTGGGFSGVSGGGGFSGGGGGGGGAF</sequence>
<dbReference type="InterPro" id="IPR018702">
    <property type="entry name" value="DUF2207"/>
</dbReference>
<dbReference type="EMBL" id="PVXQ01000017">
    <property type="protein sequence ID" value="PRR82361.1"/>
    <property type="molecule type" value="Genomic_DNA"/>
</dbReference>
<dbReference type="OrthoDB" id="5507254at2"/>
<keyword evidence="6" id="KW-1185">Reference proteome</keyword>
<dbReference type="Pfam" id="PF09972">
    <property type="entry name" value="DUF2207"/>
    <property type="match status" value="1"/>
</dbReference>
<feature type="domain" description="Predicted membrane protein YciQ-like C-terminal" evidence="4">
    <location>
        <begin position="283"/>
        <end position="411"/>
    </location>
</feature>
<organism evidence="5 6">
    <name type="scientific">Clostridium vincentii</name>
    <dbReference type="NCBI Taxonomy" id="52704"/>
    <lineage>
        <taxon>Bacteria</taxon>
        <taxon>Bacillati</taxon>
        <taxon>Bacillota</taxon>
        <taxon>Clostridia</taxon>
        <taxon>Eubacteriales</taxon>
        <taxon>Clostridiaceae</taxon>
        <taxon>Clostridium</taxon>
    </lineage>
</organism>
<dbReference type="InterPro" id="IPR048389">
    <property type="entry name" value="YciQ-like_C"/>
</dbReference>
<dbReference type="Pfam" id="PF20990">
    <property type="entry name" value="DUF2207_C"/>
    <property type="match status" value="1"/>
</dbReference>
<keyword evidence="1" id="KW-1133">Transmembrane helix</keyword>
<protein>
    <recommendedName>
        <fullName evidence="7">DUF2207 domain-containing protein</fullName>
    </recommendedName>
</protein>
<feature type="transmembrane region" description="Helical" evidence="1">
    <location>
        <begin position="241"/>
        <end position="264"/>
    </location>
</feature>
<name>A0A2T0BEP0_9CLOT</name>
<keyword evidence="2" id="KW-0732">Signal</keyword>
<evidence type="ECO:0000313" key="5">
    <source>
        <dbReference type="EMBL" id="PRR82361.1"/>
    </source>
</evidence>